<feature type="transmembrane region" description="Helical" evidence="5">
    <location>
        <begin position="113"/>
        <end position="135"/>
    </location>
</feature>
<feature type="transmembrane region" description="Helical" evidence="5">
    <location>
        <begin position="12"/>
        <end position="31"/>
    </location>
</feature>
<proteinExistence type="predicted"/>
<evidence type="ECO:0000256" key="3">
    <source>
        <dbReference type="ARBA" id="ARBA00022989"/>
    </source>
</evidence>
<dbReference type="EMBL" id="CALNXK010000100">
    <property type="protein sequence ID" value="CAH3154977.1"/>
    <property type="molecule type" value="Genomic_DNA"/>
</dbReference>
<evidence type="ECO:0000313" key="7">
    <source>
        <dbReference type="Proteomes" id="UP001159405"/>
    </source>
</evidence>
<evidence type="ECO:0000256" key="5">
    <source>
        <dbReference type="SAM" id="Phobius"/>
    </source>
</evidence>
<name>A0ABN8Q1D6_9CNID</name>
<evidence type="ECO:0000313" key="6">
    <source>
        <dbReference type="EMBL" id="CAH3154977.1"/>
    </source>
</evidence>
<organism evidence="6 7">
    <name type="scientific">Porites lobata</name>
    <dbReference type="NCBI Taxonomy" id="104759"/>
    <lineage>
        <taxon>Eukaryota</taxon>
        <taxon>Metazoa</taxon>
        <taxon>Cnidaria</taxon>
        <taxon>Anthozoa</taxon>
        <taxon>Hexacorallia</taxon>
        <taxon>Scleractinia</taxon>
        <taxon>Fungiina</taxon>
        <taxon>Poritidae</taxon>
        <taxon>Porites</taxon>
    </lineage>
</organism>
<dbReference type="Pfam" id="PF04103">
    <property type="entry name" value="CD20"/>
    <property type="match status" value="1"/>
</dbReference>
<keyword evidence="4 5" id="KW-0472">Membrane</keyword>
<feature type="non-terminal residue" evidence="6">
    <location>
        <position position="195"/>
    </location>
</feature>
<evidence type="ECO:0000256" key="1">
    <source>
        <dbReference type="ARBA" id="ARBA00004141"/>
    </source>
</evidence>
<accession>A0ABN8Q1D6</accession>
<sequence>MEENTSGLKFARVIAVAHIIVGVFLFVLGLTDRLHGDSWTGKLGFGIWCGLWMCITGGLGILASKGSASQYALAGTFMGFTITSTVFGGVVIICYGFFTAFLQLGHHRFNSEIIITLAMMILGIIEFSIGIAGSFSMCSTICNCCGAVSDQSTSVMYVAGQGVVPGGYVIAEGPGGVPMAFPVQQTEGGVTVPHG</sequence>
<reference evidence="6 7" key="1">
    <citation type="submission" date="2022-05" db="EMBL/GenBank/DDBJ databases">
        <authorList>
            <consortium name="Genoscope - CEA"/>
            <person name="William W."/>
        </authorList>
    </citation>
    <scope>NUCLEOTIDE SEQUENCE [LARGE SCALE GENOMIC DNA]</scope>
</reference>
<evidence type="ECO:0000256" key="2">
    <source>
        <dbReference type="ARBA" id="ARBA00022692"/>
    </source>
</evidence>
<feature type="transmembrane region" description="Helical" evidence="5">
    <location>
        <begin position="76"/>
        <end position="101"/>
    </location>
</feature>
<dbReference type="InterPro" id="IPR007237">
    <property type="entry name" value="CD20-like"/>
</dbReference>
<evidence type="ECO:0000256" key="4">
    <source>
        <dbReference type="ARBA" id="ARBA00023136"/>
    </source>
</evidence>
<feature type="transmembrane region" description="Helical" evidence="5">
    <location>
        <begin position="43"/>
        <end position="64"/>
    </location>
</feature>
<comment type="caution">
    <text evidence="6">The sequence shown here is derived from an EMBL/GenBank/DDBJ whole genome shotgun (WGS) entry which is preliminary data.</text>
</comment>
<dbReference type="Proteomes" id="UP001159405">
    <property type="component" value="Unassembled WGS sequence"/>
</dbReference>
<keyword evidence="2 5" id="KW-0812">Transmembrane</keyword>
<protein>
    <submittedName>
        <fullName evidence="6">Uncharacterized protein</fullName>
    </submittedName>
</protein>
<comment type="subcellular location">
    <subcellularLocation>
        <location evidence="1">Membrane</location>
        <topology evidence="1">Multi-pass membrane protein</topology>
    </subcellularLocation>
</comment>
<keyword evidence="7" id="KW-1185">Reference proteome</keyword>
<keyword evidence="3 5" id="KW-1133">Transmembrane helix</keyword>
<gene>
    <name evidence="6" type="ORF">PLOB_00001124</name>
</gene>